<proteinExistence type="inferred from homology"/>
<dbReference type="PRINTS" id="PR00039">
    <property type="entry name" value="HTHLYSR"/>
</dbReference>
<dbReference type="InterPro" id="IPR000847">
    <property type="entry name" value="LysR_HTH_N"/>
</dbReference>
<sequence>MDINQLEVLIAVAREKSFSRAAESLGRTQPAVSQAIRRLEQEIGEKLFDRSSKDG</sequence>
<evidence type="ECO:0000313" key="6">
    <source>
        <dbReference type="EMBL" id="NMU82849.1"/>
    </source>
</evidence>
<evidence type="ECO:0000313" key="7">
    <source>
        <dbReference type="Proteomes" id="UP000518904"/>
    </source>
</evidence>
<organism evidence="6 7">
    <name type="scientific">Vibrio parahaemolyticus</name>
    <dbReference type="NCBI Taxonomy" id="670"/>
    <lineage>
        <taxon>Bacteria</taxon>
        <taxon>Pseudomonadati</taxon>
        <taxon>Pseudomonadota</taxon>
        <taxon>Gammaproteobacteria</taxon>
        <taxon>Vibrionales</taxon>
        <taxon>Vibrionaceae</taxon>
        <taxon>Vibrio</taxon>
    </lineage>
</organism>
<dbReference type="InterPro" id="IPR036390">
    <property type="entry name" value="WH_DNA-bd_sf"/>
</dbReference>
<dbReference type="Proteomes" id="UP000518904">
    <property type="component" value="Unassembled WGS sequence"/>
</dbReference>
<keyword evidence="2" id="KW-0805">Transcription regulation</keyword>
<comment type="similarity">
    <text evidence="1">Belongs to the LysR transcriptional regulatory family.</text>
</comment>
<dbReference type="GO" id="GO:0000976">
    <property type="term" value="F:transcription cis-regulatory region binding"/>
    <property type="evidence" value="ECO:0007669"/>
    <property type="project" value="TreeGrafter"/>
</dbReference>
<dbReference type="SUPFAM" id="SSF46785">
    <property type="entry name" value="Winged helix' DNA-binding domain"/>
    <property type="match status" value="1"/>
</dbReference>
<dbReference type="PROSITE" id="PS50931">
    <property type="entry name" value="HTH_LYSR"/>
    <property type="match status" value="1"/>
</dbReference>
<evidence type="ECO:0000256" key="3">
    <source>
        <dbReference type="ARBA" id="ARBA00023125"/>
    </source>
</evidence>
<reference evidence="6 7" key="1">
    <citation type="submission" date="2020-04" db="EMBL/GenBank/DDBJ databases">
        <title>Whole-genome sequencing of Vibrio spp. from China reveals different genetic environments of blaCTX-M-14 among diverse lineages.</title>
        <authorList>
            <person name="Zheng Z."/>
            <person name="Ye L."/>
            <person name="Chen S."/>
        </authorList>
    </citation>
    <scope>NUCLEOTIDE SEQUENCE [LARGE SCALE GENOMIC DNA]</scope>
    <source>
        <strain evidence="6 7">Vb0551</strain>
    </source>
</reference>
<gene>
    <name evidence="6" type="ORF">HKB16_08130</name>
</gene>
<name>A0A7Y0SG39_VIBPH</name>
<keyword evidence="4" id="KW-0804">Transcription</keyword>
<dbReference type="Pfam" id="PF00126">
    <property type="entry name" value="HTH_1"/>
    <property type="match status" value="1"/>
</dbReference>
<dbReference type="PANTHER" id="PTHR30126">
    <property type="entry name" value="HTH-TYPE TRANSCRIPTIONAL REGULATOR"/>
    <property type="match status" value="1"/>
</dbReference>
<dbReference type="EMBL" id="JABCLB010001022">
    <property type="protein sequence ID" value="NMU82849.1"/>
    <property type="molecule type" value="Genomic_DNA"/>
</dbReference>
<evidence type="ECO:0000256" key="4">
    <source>
        <dbReference type="ARBA" id="ARBA00023163"/>
    </source>
</evidence>
<feature type="domain" description="HTH lysR-type" evidence="5">
    <location>
        <begin position="1"/>
        <end position="55"/>
    </location>
</feature>
<keyword evidence="3" id="KW-0238">DNA-binding</keyword>
<comment type="caution">
    <text evidence="6">The sequence shown here is derived from an EMBL/GenBank/DDBJ whole genome shotgun (WGS) entry which is preliminary data.</text>
</comment>
<evidence type="ECO:0000259" key="5">
    <source>
        <dbReference type="PROSITE" id="PS50931"/>
    </source>
</evidence>
<feature type="non-terminal residue" evidence="6">
    <location>
        <position position="55"/>
    </location>
</feature>
<protein>
    <submittedName>
        <fullName evidence="6">LysR family transcriptional regulator</fullName>
    </submittedName>
</protein>
<accession>A0A7Y0SG39</accession>
<dbReference type="PANTHER" id="PTHR30126:SF40">
    <property type="entry name" value="HTH-TYPE TRANSCRIPTIONAL REGULATOR GLTR"/>
    <property type="match status" value="1"/>
</dbReference>
<dbReference type="Gene3D" id="1.10.10.10">
    <property type="entry name" value="Winged helix-like DNA-binding domain superfamily/Winged helix DNA-binding domain"/>
    <property type="match status" value="1"/>
</dbReference>
<dbReference type="InterPro" id="IPR036388">
    <property type="entry name" value="WH-like_DNA-bd_sf"/>
</dbReference>
<dbReference type="AlphaFoldDB" id="A0A7Y0SG39"/>
<dbReference type="GO" id="GO:0003700">
    <property type="term" value="F:DNA-binding transcription factor activity"/>
    <property type="evidence" value="ECO:0007669"/>
    <property type="project" value="InterPro"/>
</dbReference>
<evidence type="ECO:0000256" key="1">
    <source>
        <dbReference type="ARBA" id="ARBA00009437"/>
    </source>
</evidence>
<evidence type="ECO:0000256" key="2">
    <source>
        <dbReference type="ARBA" id="ARBA00023015"/>
    </source>
</evidence>